<dbReference type="SUPFAM" id="SSF52058">
    <property type="entry name" value="L domain-like"/>
    <property type="match status" value="1"/>
</dbReference>
<dbReference type="InParanoid" id="I7M408"/>
<evidence type="ECO:0000256" key="2">
    <source>
        <dbReference type="ARBA" id="ARBA00022737"/>
    </source>
</evidence>
<protein>
    <submittedName>
        <fullName evidence="4">Uncharacterized protein</fullName>
    </submittedName>
</protein>
<dbReference type="eggNOG" id="ENOG502SWE5">
    <property type="taxonomic scope" value="Eukaryota"/>
</dbReference>
<gene>
    <name evidence="4" type="ORF">TTHERM_00241950</name>
</gene>
<keyword evidence="2" id="KW-0677">Repeat</keyword>
<dbReference type="GO" id="GO:0005737">
    <property type="term" value="C:cytoplasm"/>
    <property type="evidence" value="ECO:0007669"/>
    <property type="project" value="TreeGrafter"/>
</dbReference>
<reference evidence="5" key="1">
    <citation type="journal article" date="2006" name="PLoS Biol.">
        <title>Macronuclear genome sequence of the ciliate Tetrahymena thermophila, a model eukaryote.</title>
        <authorList>
            <person name="Eisen J.A."/>
            <person name="Coyne R.S."/>
            <person name="Wu M."/>
            <person name="Wu D."/>
            <person name="Thiagarajan M."/>
            <person name="Wortman J.R."/>
            <person name="Badger J.H."/>
            <person name="Ren Q."/>
            <person name="Amedeo P."/>
            <person name="Jones K.M."/>
            <person name="Tallon L.J."/>
            <person name="Delcher A.L."/>
            <person name="Salzberg S.L."/>
            <person name="Silva J.C."/>
            <person name="Haas B.J."/>
            <person name="Majoros W.H."/>
            <person name="Farzad M."/>
            <person name="Carlton J.M."/>
            <person name="Smith R.K. Jr."/>
            <person name="Garg J."/>
            <person name="Pearlman R.E."/>
            <person name="Karrer K.M."/>
            <person name="Sun L."/>
            <person name="Manning G."/>
            <person name="Elde N.C."/>
            <person name="Turkewitz A.P."/>
            <person name="Asai D.J."/>
            <person name="Wilkes D.E."/>
            <person name="Wang Y."/>
            <person name="Cai H."/>
            <person name="Collins K."/>
            <person name="Stewart B.A."/>
            <person name="Lee S.R."/>
            <person name="Wilamowska K."/>
            <person name="Weinberg Z."/>
            <person name="Ruzzo W.L."/>
            <person name="Wloga D."/>
            <person name="Gaertig J."/>
            <person name="Frankel J."/>
            <person name="Tsao C.-C."/>
            <person name="Gorovsky M.A."/>
            <person name="Keeling P.J."/>
            <person name="Waller R.F."/>
            <person name="Patron N.J."/>
            <person name="Cherry J.M."/>
            <person name="Stover N.A."/>
            <person name="Krieger C.J."/>
            <person name="del Toro C."/>
            <person name="Ryder H.F."/>
            <person name="Williamson S.C."/>
            <person name="Barbeau R.A."/>
            <person name="Hamilton E.P."/>
            <person name="Orias E."/>
        </authorList>
    </citation>
    <scope>NUCLEOTIDE SEQUENCE [LARGE SCALE GENOMIC DNA]</scope>
    <source>
        <strain evidence="5">SB210</strain>
    </source>
</reference>
<dbReference type="Proteomes" id="UP000009168">
    <property type="component" value="Unassembled WGS sequence"/>
</dbReference>
<keyword evidence="5" id="KW-1185">Reference proteome</keyword>
<feature type="compositionally biased region" description="Polar residues" evidence="3">
    <location>
        <begin position="1287"/>
        <end position="1299"/>
    </location>
</feature>
<accession>I7M408</accession>
<dbReference type="RefSeq" id="XP_001024919.2">
    <property type="nucleotide sequence ID" value="XM_001024919.2"/>
</dbReference>
<feature type="compositionally biased region" description="Basic and acidic residues" evidence="3">
    <location>
        <begin position="636"/>
        <end position="647"/>
    </location>
</feature>
<proteinExistence type="predicted"/>
<dbReference type="Gene3D" id="3.80.10.10">
    <property type="entry name" value="Ribonuclease Inhibitor"/>
    <property type="match status" value="1"/>
</dbReference>
<evidence type="ECO:0000256" key="1">
    <source>
        <dbReference type="ARBA" id="ARBA00022614"/>
    </source>
</evidence>
<dbReference type="PANTHER" id="PTHR15454">
    <property type="entry name" value="NISCHARIN RELATED"/>
    <property type="match status" value="1"/>
</dbReference>
<dbReference type="KEGG" id="tet:TTHERM_00241950"/>
<sequence>MQQQLKKKVKEKVEEVYPNKNTLLNELRNENNKKYIQPECLTLTYKQIEKIEEQGIPDIFTSIPYVHLSHNKISSLKGIQQFKNLQGLSVSHNLLADWTELLNIEDKSQIQFLRVRRNPLCKNPNYHSKLLEAFQNLEKLDDIKIDDKCHQIKYQTQHASQPYVMQLFKVLQIEFEKIELKVQGLYPHLFDEQAPTSQKMNQIAQLNKNAQTASTNNILGELNRQKANSYSFINSKGVSNVTINQQNQSTNRSNLQQGLNTSISVTQAPPIQSYNQLKNQIEDVNYDFFDHLIAFLNNDPTLKLKKSAGSILLGGFLLRLWRMLGNFMLDPFYKNMMNIYDLQIDLFSRIMKKYRERHDHTIEQFLQQQCENNPKVDKQRLFSDLNYGYACFFQELFKISESPIIEEYEFVKDHLGIIERQSFQEQEQVKNINNQSKQQANLVPSQPANLQSQNINQNELDQHLQGVRPASQQYNPQTFASQMSQSIMEDYNKEQKKVNQSQSHFKNQSDLSPKNVNYFISKNEQYQQQQQSQANANQANLEKAAYQAEIMIIQNYFPLFLLNQDYMEIVFECVVEKLVALLHGYEIMMYGELEDDDEVFYKFQNVQKIFMIYNPQEEIYQSIQNIGKQQAINESRLENQSRTKSEKSINNLKRRSSANQSALSNRNNASQNQKSRLSNRQIDASSYVSQSKTNMSVRSMRQQTAESIGSRKTLQQQQKDRSQSVIDQLNNTLTRLNSKRGLTNSFIQNKSALNLNQNTTYQQLQQQQQQQLNNNYTSRSNGNIVPDLSPINQIGNNYNTNLLNTSQNQTGLNMSREQMFQSLGQQGQQQQNYQTLQLTDYSPLNQQGNHSISQNYQSTNIYDQANNSPFNIQQQHSQQQEQENAFSKSINQNQYSNSQRQINNGTLPSEEIQQGQIGTSYFMQQNLSSKENNSIDHSFNKQQSFSKLNQSKSAANFNQQNYLSHPGQHIGNYDSKEYSSYKEYILRQQIPWSQMEQYKRSLQKSQYFVTILKNIIQLHTIPQMKTFFLKLKLASDKKLLSLYNILQRRMKMNAFKFWHRQVRKCTKNLLFNLMIKQKFFNILRKNAYLQKIQAEKHSNLQIKYKVFYGLVKILRNKRKIKKGLRKIKRLVLKKAILPIFQKLTLYYLTIPRNHTVQEINYNKIHQKSKQLFNQLSIHFKIEDDYKTLQHQKQEVILQSLKSQIIDQPKQSLQIKDSFKIAQEQIDILNHQSRIQPDKGILSQRNSAILNNNKKYTKDDEDNKKTIKQKQQPSKSQIQKISQDKTFKQSQTNSQNQTRR</sequence>
<feature type="compositionally biased region" description="Polar residues" evidence="3">
    <location>
        <begin position="657"/>
        <end position="723"/>
    </location>
</feature>
<feature type="compositionally biased region" description="Low complexity" evidence="3">
    <location>
        <begin position="1268"/>
        <end position="1280"/>
    </location>
</feature>
<dbReference type="InterPro" id="IPR032675">
    <property type="entry name" value="LRR_dom_sf"/>
</dbReference>
<evidence type="ECO:0000313" key="5">
    <source>
        <dbReference type="Proteomes" id="UP000009168"/>
    </source>
</evidence>
<dbReference type="EMBL" id="GG662443">
    <property type="protein sequence ID" value="EAS04674.2"/>
    <property type="molecule type" value="Genomic_DNA"/>
</dbReference>
<feature type="region of interest" description="Disordered" evidence="3">
    <location>
        <begin position="636"/>
        <end position="723"/>
    </location>
</feature>
<dbReference type="GeneID" id="7825321"/>
<organism evidence="4 5">
    <name type="scientific">Tetrahymena thermophila (strain SB210)</name>
    <dbReference type="NCBI Taxonomy" id="312017"/>
    <lineage>
        <taxon>Eukaryota</taxon>
        <taxon>Sar</taxon>
        <taxon>Alveolata</taxon>
        <taxon>Ciliophora</taxon>
        <taxon>Intramacronucleata</taxon>
        <taxon>Oligohymenophorea</taxon>
        <taxon>Hymenostomatida</taxon>
        <taxon>Tetrahymenina</taxon>
        <taxon>Tetrahymenidae</taxon>
        <taxon>Tetrahymena</taxon>
    </lineage>
</organism>
<evidence type="ECO:0000256" key="3">
    <source>
        <dbReference type="SAM" id="MobiDB-lite"/>
    </source>
</evidence>
<evidence type="ECO:0000313" key="4">
    <source>
        <dbReference type="EMBL" id="EAS04674.2"/>
    </source>
</evidence>
<dbReference type="OrthoDB" id="10251250at2759"/>
<name>I7M408_TETTS</name>
<feature type="region of interest" description="Disordered" evidence="3">
    <location>
        <begin position="1248"/>
        <end position="1299"/>
    </location>
</feature>
<feature type="compositionally biased region" description="Basic and acidic residues" evidence="3">
    <location>
        <begin position="1255"/>
        <end position="1264"/>
    </location>
</feature>
<dbReference type="PANTHER" id="PTHR15454:SF73">
    <property type="entry name" value="DYNEIN AXONEMAL LIGHT CHAIN 1"/>
    <property type="match status" value="1"/>
</dbReference>
<keyword evidence="1" id="KW-0433">Leucine-rich repeat</keyword>